<evidence type="ECO:0000256" key="1">
    <source>
        <dbReference type="ARBA" id="ARBA00022490"/>
    </source>
</evidence>
<dbReference type="Gene3D" id="3.80.10.10">
    <property type="entry name" value="Ribonuclease Inhibitor"/>
    <property type="match status" value="2"/>
</dbReference>
<dbReference type="eggNOG" id="KOG1839">
    <property type="taxonomic scope" value="Eukaryota"/>
</dbReference>
<dbReference type="InterPro" id="IPR032675">
    <property type="entry name" value="LRR_dom_sf"/>
</dbReference>
<dbReference type="InParanoid" id="F0ZL85"/>
<feature type="region of interest" description="Disordered" evidence="2">
    <location>
        <begin position="787"/>
        <end position="823"/>
    </location>
</feature>
<feature type="compositionally biased region" description="Low complexity" evidence="2">
    <location>
        <begin position="787"/>
        <end position="822"/>
    </location>
</feature>
<dbReference type="SUPFAM" id="SSF47050">
    <property type="entry name" value="VHP, Villin headpiece domain"/>
    <property type="match status" value="1"/>
</dbReference>
<dbReference type="GO" id="GO:0003729">
    <property type="term" value="F:mRNA binding"/>
    <property type="evidence" value="ECO:0000318"/>
    <property type="project" value="GO_Central"/>
</dbReference>
<dbReference type="InterPro" id="IPR057207">
    <property type="entry name" value="FBXL15_LRR"/>
</dbReference>
<accession>F0ZL85</accession>
<feature type="compositionally biased region" description="Pro residues" evidence="2">
    <location>
        <begin position="1244"/>
        <end position="1269"/>
    </location>
</feature>
<dbReference type="GO" id="GO:0007010">
    <property type="term" value="P:cytoskeleton organization"/>
    <property type="evidence" value="ECO:0007669"/>
    <property type="project" value="InterPro"/>
</dbReference>
<evidence type="ECO:0000313" key="6">
    <source>
        <dbReference type="Proteomes" id="UP000001064"/>
    </source>
</evidence>
<dbReference type="PROSITE" id="PS51089">
    <property type="entry name" value="HP"/>
    <property type="match status" value="1"/>
</dbReference>
<feature type="compositionally biased region" description="Basic and acidic residues" evidence="2">
    <location>
        <begin position="140"/>
        <end position="150"/>
    </location>
</feature>
<keyword evidence="1" id="KW-0963">Cytoplasm</keyword>
<dbReference type="EMBL" id="GL871064">
    <property type="protein sequence ID" value="EGC35315.1"/>
    <property type="molecule type" value="Genomic_DNA"/>
</dbReference>
<dbReference type="PANTHER" id="PTHR12601:SF20">
    <property type="entry name" value="LEUCINE-RICH REPEAT-CONTAINING PROTEIN"/>
    <property type="match status" value="1"/>
</dbReference>
<feature type="region of interest" description="Disordered" evidence="2">
    <location>
        <begin position="121"/>
        <end position="174"/>
    </location>
</feature>
<dbReference type="PROSITE" id="PS51823">
    <property type="entry name" value="CLU"/>
    <property type="match status" value="1"/>
</dbReference>
<dbReference type="GO" id="GO:0005737">
    <property type="term" value="C:cytoplasm"/>
    <property type="evidence" value="ECO:0000318"/>
    <property type="project" value="GO_Central"/>
</dbReference>
<dbReference type="Pfam" id="PF13236">
    <property type="entry name" value="CLU"/>
    <property type="match status" value="1"/>
</dbReference>
<dbReference type="OMA" id="GNRKLYY"/>
<dbReference type="InterPro" id="IPR033646">
    <property type="entry name" value="CLU-central"/>
</dbReference>
<feature type="compositionally biased region" description="Acidic residues" evidence="2">
    <location>
        <begin position="121"/>
        <end position="139"/>
    </location>
</feature>
<dbReference type="OrthoDB" id="550575at2759"/>
<dbReference type="InterPro" id="IPR011990">
    <property type="entry name" value="TPR-like_helical_dom_sf"/>
</dbReference>
<organism evidence="5 6">
    <name type="scientific">Dictyostelium purpureum</name>
    <name type="common">Slime mold</name>
    <dbReference type="NCBI Taxonomy" id="5786"/>
    <lineage>
        <taxon>Eukaryota</taxon>
        <taxon>Amoebozoa</taxon>
        <taxon>Evosea</taxon>
        <taxon>Eumycetozoa</taxon>
        <taxon>Dictyostelia</taxon>
        <taxon>Dictyosteliales</taxon>
        <taxon>Dictyosteliaceae</taxon>
        <taxon>Dictyostelium</taxon>
    </lineage>
</organism>
<dbReference type="InterPro" id="IPR025697">
    <property type="entry name" value="CLU_dom"/>
</dbReference>
<evidence type="ECO:0000313" key="5">
    <source>
        <dbReference type="EMBL" id="EGC35315.1"/>
    </source>
</evidence>
<dbReference type="Pfam" id="PF25372">
    <property type="entry name" value="DUF7885"/>
    <property type="match status" value="3"/>
</dbReference>
<dbReference type="GO" id="GO:0048312">
    <property type="term" value="P:intracellular distribution of mitochondria"/>
    <property type="evidence" value="ECO:0000318"/>
    <property type="project" value="GO_Central"/>
</dbReference>
<dbReference type="SMART" id="SM00367">
    <property type="entry name" value="LRR_CC"/>
    <property type="match status" value="12"/>
</dbReference>
<dbReference type="KEGG" id="dpp:DICPUDRAFT_152393"/>
<dbReference type="GeneID" id="10501599"/>
<name>F0ZL85_DICPU</name>
<dbReference type="SUPFAM" id="SSF48452">
    <property type="entry name" value="TPR-like"/>
    <property type="match status" value="1"/>
</dbReference>
<feature type="domain" description="HP" evidence="3">
    <location>
        <begin position="1956"/>
        <end position="2035"/>
    </location>
</feature>
<dbReference type="Proteomes" id="UP000001064">
    <property type="component" value="Unassembled WGS sequence"/>
</dbReference>
<evidence type="ECO:0000256" key="2">
    <source>
        <dbReference type="SAM" id="MobiDB-lite"/>
    </source>
</evidence>
<feature type="compositionally biased region" description="Low complexity" evidence="2">
    <location>
        <begin position="594"/>
        <end position="616"/>
    </location>
</feature>
<keyword evidence="6" id="KW-1185">Reference proteome</keyword>
<dbReference type="InterPro" id="IPR036886">
    <property type="entry name" value="Villin_headpiece_dom_sf"/>
</dbReference>
<evidence type="ECO:0000259" key="4">
    <source>
        <dbReference type="PROSITE" id="PS51823"/>
    </source>
</evidence>
<dbReference type="InterPro" id="IPR027523">
    <property type="entry name" value="CLU_prot"/>
</dbReference>
<dbReference type="STRING" id="5786.F0ZL85"/>
<proteinExistence type="predicted"/>
<feature type="compositionally biased region" description="Low complexity" evidence="2">
    <location>
        <begin position="624"/>
        <end position="651"/>
    </location>
</feature>
<dbReference type="Pfam" id="PF02209">
    <property type="entry name" value="VHP"/>
    <property type="match status" value="1"/>
</dbReference>
<dbReference type="RefSeq" id="XP_003288182.1">
    <property type="nucleotide sequence ID" value="XM_003288134.1"/>
</dbReference>
<gene>
    <name evidence="5" type="ORF">DICPUDRAFT_152393</name>
</gene>
<evidence type="ECO:0008006" key="7">
    <source>
        <dbReference type="Google" id="ProtNLM"/>
    </source>
</evidence>
<feature type="domain" description="Clu" evidence="4">
    <location>
        <begin position="191"/>
        <end position="443"/>
    </location>
</feature>
<dbReference type="InterPro" id="IPR003128">
    <property type="entry name" value="Villin_headpiece"/>
</dbReference>
<dbReference type="VEuPathDB" id="AmoebaDB:DICPUDRAFT_152393"/>
<dbReference type="SUPFAM" id="SSF52047">
    <property type="entry name" value="RNI-like"/>
    <property type="match status" value="3"/>
</dbReference>
<reference evidence="6" key="1">
    <citation type="journal article" date="2011" name="Genome Biol.">
        <title>Comparative genomics of the social amoebae Dictyostelium discoideum and Dictyostelium purpureum.</title>
        <authorList>
            <consortium name="US DOE Joint Genome Institute (JGI-PGF)"/>
            <person name="Sucgang R."/>
            <person name="Kuo A."/>
            <person name="Tian X."/>
            <person name="Salerno W."/>
            <person name="Parikh A."/>
            <person name="Feasley C.L."/>
            <person name="Dalin E."/>
            <person name="Tu H."/>
            <person name="Huang E."/>
            <person name="Barry K."/>
            <person name="Lindquist E."/>
            <person name="Shapiro H."/>
            <person name="Bruce D."/>
            <person name="Schmutz J."/>
            <person name="Salamov A."/>
            <person name="Fey P."/>
            <person name="Gaudet P."/>
            <person name="Anjard C."/>
            <person name="Babu M.M."/>
            <person name="Basu S."/>
            <person name="Bushmanova Y."/>
            <person name="van der Wel H."/>
            <person name="Katoh-Kurasawa M."/>
            <person name="Dinh C."/>
            <person name="Coutinho P.M."/>
            <person name="Saito T."/>
            <person name="Elias M."/>
            <person name="Schaap P."/>
            <person name="Kay R.R."/>
            <person name="Henrissat B."/>
            <person name="Eichinger L."/>
            <person name="Rivero F."/>
            <person name="Putnam N.H."/>
            <person name="West C.M."/>
            <person name="Loomis W.F."/>
            <person name="Chisholm R.L."/>
            <person name="Shaulsky G."/>
            <person name="Strassmann J.E."/>
            <person name="Queller D.C."/>
            <person name="Kuspa A."/>
            <person name="Grigoriev I.V."/>
        </authorList>
    </citation>
    <scope>NUCLEOTIDE SEQUENCE [LARGE SCALE GENOMIC DNA]</scope>
    <source>
        <strain evidence="6">QSDP1</strain>
    </source>
</reference>
<dbReference type="SUPFAM" id="SSF81995">
    <property type="entry name" value="beta-sandwich domain of Sec23/24"/>
    <property type="match status" value="1"/>
</dbReference>
<dbReference type="InterPro" id="IPR006553">
    <property type="entry name" value="Leu-rich_rpt_Cys-con_subtyp"/>
</dbReference>
<sequence length="2035" mass="232607">MIKNKVYIYDIYSYFEDLNTSSNSKNNIKKINKTTVNYNNVNNNIDNNINNNNNNNNNGYLEPNLLNLSNEPKIKNNNLQHREVQIGSYSNINNNKKEPISYQEESLPQPISSYQDEIYEDASENEEDISTEEEFDEDDHYITDGEEKNNKVINYTPDIYSPPNEEGKGKSPIKKKNNLREQQKSPKNIPQDQLHLNSSNLISQLNRYCTKEFKSKDWNGEFQNLLQQPNSEQKFRKLSHLAKDFVFTAKSYATIIINELCVPLELKTIKPVDVGGFAGGLKYHCQGILFKFAMDTMLNNDCWMYGGDNARDDYAAKAASNELKGLISYYMAGVKGLNYPLMALIDYKGFRLIALSVLPISNETIKYGSSDSGSIVHSNIPDLNEKMKEAGKKLNLKAHHVGSVSGFTKELTSPGDIEGHLGEDNRYYVIDFSRTFPPESIIKQPNVNKRCIFYNLLRPEFVSKWKVPLCSDSFSGWQRNDPNKLTHNKEVEEATNYLVNDLVKQLAQKFDQERSGIMKKLNADIKQISAVSSTVVKEETPSDFNQIKQSFAVKFIPILQKRFEDQSNSLLDNPNTISDYESSVNYSNLLTSLDSNSSSSQSIQTVTSNNDINNNNTSPLIQVLQQQQQQSLSQQQQQQQPQQPNQPNQQPKYATRPLNHVKNEVPQQLLRIIEEMHRSGINIRHMGRVRFYTKSKNIRDLLLLEMTARSIKTIIRDEMRLKMKEEQGLSEEPFKEIIIEIFNKILQKDQEIWSRVLNIIRSKYYMAFMKEDDEEINNSINNNPLNLNNNNNLNNNSIDNVSTPSTTSSYSNSSLKTSSTSSFKPPYKEEIEEGWMDCVNIKNLLDRLQLLAGISFTPAAQSELSRNHIKFQLVDSDILDIHANIKHMNIIDYAEGRALSIAAKQKENSLRLLKMSSLKFQVSLKSNPDNIECIYQLGRNLTVEAKTIAKVTGMFGRNIYVKTLEDAAAKFLDAVSISNTFILAHYKLGRVYSLMAHYHQNNLYKSSKLYKMASIHYRRAIECFRKKYNKSDDSTNNSFQNYKFDPKDIIAKQNSDDENEENEELVEFYILNGLENSFLLGLQGSANYIVGVSIVSQELEDKFKQYPNLLILIGKSFIYRPYYDDINTPIGKKNRLDQQFHQSNKNNYYQDATMKFHQALLLNSSLKSIVFEIAVDIWLKSKTGNRKLYYPASNILGLLVRENFYRDDTVYSMYVESLLEILKMENSSLFLQNKENSLINTDIPPSPPPTPPPLPLSSPLSSPPLPSLPSSPSSYQLPIQNQQNIYLIETRIVFEGLFQSNNNFIYNKLENAIENQQNEITDFIKISTHSSIIKAKLTQAIQKKKVLKLNLHRTLISDQDLNTIGEIFGNQLQELDISGCPLVSDYGASEFLSTYGKHLTTLILADTLISDKTISILSNFCQQIQKLDIQNCFFINPEALSLLSHIQKLKIINVSRCKITNNTILSFNQHQNITNIQQQIISTSTISNSNNNSLITSNFTNTTTTTTTSNLVLNNKQIQELIIKNPAKLSDDAFQQFQSWQTLKILDLSGCSKLSDNVFFNLPECLNLEQLILEACYNLTDKSAKSIASIMPNLWKLSLKGLKFLTDEGVQTIVEKCKKIKDLKLSRCHTLTSYSADLIAEHLGDTLERIDLSICPQIVEESLINLLKKCTPKLIAINFSENQTVSEETIKVINESFPNLQHLRLDSCVKIKSDGFEFKIPSLKTLSLMKSQIYHHSLAIISLSLTNLTSLSLKGCFQLTDSSFQTIKNLVHLENLDISDNYRVLDTPMVDICKNLFKLKHLDISSCLRLTTKTFFLIGKYLTKLETLIMSGCGNLTDAALVYISENLISIKSLDVSGCQMITDTSIKSLANNQVHLQSLSLKDCKSITQHSIDIVKNKCPLFKLVRLSLHSLPIVGELKSNTTDILKPIQYPVGTTEEWKKISEEKKRNEKILKEKQQKLKELEDLKPKYRDFNEKLSYKEIMLSKEKLKLDLKNLEKYLKENDFLEIFKMNPDSFSKLPHWRRDDLKKKAHLF</sequence>
<evidence type="ECO:0000259" key="3">
    <source>
        <dbReference type="PROSITE" id="PS51089"/>
    </source>
</evidence>
<dbReference type="SMART" id="SM00153">
    <property type="entry name" value="VHP"/>
    <property type="match status" value="1"/>
</dbReference>
<feature type="region of interest" description="Disordered" evidence="2">
    <location>
        <begin position="1240"/>
        <end position="1273"/>
    </location>
</feature>
<protein>
    <recommendedName>
        <fullName evidence="7">Clu domain-containing protein</fullName>
    </recommendedName>
</protein>
<dbReference type="eggNOG" id="KOG1947">
    <property type="taxonomic scope" value="Eukaryota"/>
</dbReference>
<dbReference type="Pfam" id="PF12807">
    <property type="entry name" value="eIF3_p135"/>
    <property type="match status" value="1"/>
</dbReference>
<dbReference type="FunCoup" id="F0ZL85">
    <property type="interactions" value="476"/>
</dbReference>
<feature type="region of interest" description="Disordered" evidence="2">
    <location>
        <begin position="594"/>
        <end position="659"/>
    </location>
</feature>
<dbReference type="PANTHER" id="PTHR12601">
    <property type="entry name" value="EUKARYOTIC TRANSLATION INITIATION FACTOR 3 SUBUNIT EIF-3"/>
    <property type="match status" value="1"/>
</dbReference>
<dbReference type="Gene3D" id="1.10.950.10">
    <property type="entry name" value="Villin headpiece domain"/>
    <property type="match status" value="1"/>
</dbReference>
<dbReference type="GO" id="GO:0003779">
    <property type="term" value="F:actin binding"/>
    <property type="evidence" value="ECO:0007669"/>
    <property type="project" value="InterPro"/>
</dbReference>